<evidence type="ECO:0000313" key="2">
    <source>
        <dbReference type="EMBL" id="RWY54067.1"/>
    </source>
</evidence>
<name>A0A444MR24_9SPHI</name>
<dbReference type="RefSeq" id="WP_128533502.1">
    <property type="nucleotide sequence ID" value="NZ_SBIW01000003.1"/>
</dbReference>
<keyword evidence="3" id="KW-1185">Reference proteome</keyword>
<feature type="signal peptide" evidence="1">
    <location>
        <begin position="1"/>
        <end position="19"/>
    </location>
</feature>
<dbReference type="OrthoDB" id="792706at2"/>
<comment type="caution">
    <text evidence="2">The sequence shown here is derived from an EMBL/GenBank/DDBJ whole genome shotgun (WGS) entry which is preliminary data.</text>
</comment>
<evidence type="ECO:0000256" key="1">
    <source>
        <dbReference type="SAM" id="SignalP"/>
    </source>
</evidence>
<gene>
    <name evidence="2" type="ORF">EPL05_08455</name>
</gene>
<dbReference type="EMBL" id="SBIW01000003">
    <property type="protein sequence ID" value="RWY54067.1"/>
    <property type="molecule type" value="Genomic_DNA"/>
</dbReference>
<sequence>MKNIILLSVVIICAFTANAQHNPSFRHQTPAETAFLNNTHAALSDAIPHTYKDWKTSPESTYDAIHGWCDVKPDFDDCTGYIPKSVGKGDPYFADVDVEFKMPDEQSAGYITAVYGMIKDFSNGPQVATALKSSNKTKLYIFVSANQSVGNAGAFVLSYCAKTPPVNLTLPVPTTLAVKGIRSAECPIMDGGRVSLSGNYYDNAIVFLGKPLTSKKTRTTDDNLTDTRYDIGFDKTKMGKLIVQNVVVTFKGDSADIDEAIKLIDWQKLYALIDKNN</sequence>
<dbReference type="AlphaFoldDB" id="A0A444MR24"/>
<protein>
    <submittedName>
        <fullName evidence="2">Uncharacterized protein</fullName>
    </submittedName>
</protein>
<organism evidence="2 3">
    <name type="scientific">Mucilaginibacter gilvus</name>
    <dbReference type="NCBI Taxonomy" id="2305909"/>
    <lineage>
        <taxon>Bacteria</taxon>
        <taxon>Pseudomonadati</taxon>
        <taxon>Bacteroidota</taxon>
        <taxon>Sphingobacteriia</taxon>
        <taxon>Sphingobacteriales</taxon>
        <taxon>Sphingobacteriaceae</taxon>
        <taxon>Mucilaginibacter</taxon>
    </lineage>
</organism>
<feature type="chain" id="PRO_5019368848" evidence="1">
    <location>
        <begin position="20"/>
        <end position="277"/>
    </location>
</feature>
<proteinExistence type="predicted"/>
<dbReference type="Proteomes" id="UP000286701">
    <property type="component" value="Unassembled WGS sequence"/>
</dbReference>
<evidence type="ECO:0000313" key="3">
    <source>
        <dbReference type="Proteomes" id="UP000286701"/>
    </source>
</evidence>
<accession>A0A444MR24</accession>
<keyword evidence="1" id="KW-0732">Signal</keyword>
<reference evidence="2 3" key="1">
    <citation type="submission" date="2019-01" db="EMBL/GenBank/DDBJ databases">
        <title>Mucilaginibacter antarcticum sp. nov., isolated from antarctic soil.</title>
        <authorList>
            <person name="Yan Y.-Q."/>
            <person name="Du Z.-J."/>
        </authorList>
    </citation>
    <scope>NUCLEOTIDE SEQUENCE [LARGE SCALE GENOMIC DNA]</scope>
    <source>
        <strain evidence="2 3">F01003</strain>
    </source>
</reference>